<evidence type="ECO:0000256" key="5">
    <source>
        <dbReference type="ARBA" id="ARBA00022679"/>
    </source>
</evidence>
<dbReference type="PANTHER" id="PTHR45790:SF3">
    <property type="entry name" value="S-ADENOSYL-L-METHIONINE-DEPENDENT UROPORPHYRINOGEN III METHYLTRANSFERASE, CHLOROPLASTIC"/>
    <property type="match status" value="1"/>
</dbReference>
<dbReference type="FunFam" id="3.30.950.10:FF:000001">
    <property type="entry name" value="Siroheme synthase"/>
    <property type="match status" value="1"/>
</dbReference>
<dbReference type="InterPro" id="IPR003043">
    <property type="entry name" value="Uropor_MeTrfase_CS"/>
</dbReference>
<dbReference type="Pfam" id="PF02602">
    <property type="entry name" value="HEM4"/>
    <property type="match status" value="1"/>
</dbReference>
<dbReference type="PANTHER" id="PTHR45790">
    <property type="entry name" value="SIROHEME SYNTHASE-RELATED"/>
    <property type="match status" value="1"/>
</dbReference>
<comment type="similarity">
    <text evidence="1 10">Belongs to the precorrin methyltransferase family.</text>
</comment>
<dbReference type="EMBL" id="JAPHEH010000001">
    <property type="protein sequence ID" value="MDG4476753.1"/>
    <property type="molecule type" value="Genomic_DNA"/>
</dbReference>
<evidence type="ECO:0000256" key="2">
    <source>
        <dbReference type="ARBA" id="ARBA00012162"/>
    </source>
</evidence>
<dbReference type="InterPro" id="IPR006366">
    <property type="entry name" value="CobA/CysG_C"/>
</dbReference>
<dbReference type="InterPro" id="IPR003754">
    <property type="entry name" value="4pyrrol_synth_uPrphyn_synth"/>
</dbReference>
<dbReference type="SUPFAM" id="SSF69618">
    <property type="entry name" value="HemD-like"/>
    <property type="match status" value="1"/>
</dbReference>
<sequence>MKTDNEPKKTRSRGKVYLIGAGPGDPTLITVKGLELLKRAEVLVYDYLATPKLLKFVPKDAELIYAGKKGGECHAHTQEEINQMLVDHATAGKIVVRLKGGDPFIFGRGGEEIEELAKHGVAFEVVPGVTSATAAATYAGVPITHRDYTASVAFVTGHEDPTKETSNIAWDKIATGIGTLVFYMGIKNLPFITENLIKYGRDPETPVVVVRWASTPIQRSVVGTLATIAEVVKAEKIKPPALIVVGEVVKLRDTINWFEKRPLFGKRILVTRTREQASELVRLLEDQGADCVEGATIALAPPDSWEPLDAELNRIGEYQWLVFSSINAIRFFFSRLFEQGLDCRALAGPKIAVVGTATAEILKEYGLVADLIPEEFTGEGLAAGMVAQGVRGCKVLLPRAKKAREILPEILQENGAEVAIVPVYQNVRPKDYDLVRQELAEGGIDMVTFTSSSTVTNFLEMLGPERDALLSGVKIATIGPITARTAEKAGLSIDVQPKTYTIPELVESILDFYAR</sequence>
<reference evidence="13" key="1">
    <citation type="journal article" date="2022" name="bioRxiv">
        <title>Thiovibrio frasassiensisgen. nov., sp. nov., an autotrophic, elemental sulfur disproportionating bacterium isolated from sulfidic karst sediment, and proposal of Thiovibrionaceae fam. nov.</title>
        <authorList>
            <person name="Aronson H."/>
            <person name="Thomas C."/>
            <person name="Bhattacharyya M."/>
            <person name="Eckstein S."/>
            <person name="Jensen S."/>
            <person name="Barco R."/>
            <person name="Macalady J."/>
            <person name="Amend J."/>
        </authorList>
    </citation>
    <scope>NUCLEOTIDE SEQUENCE</scope>
    <source>
        <strain evidence="13">RS19-109</strain>
    </source>
</reference>
<keyword evidence="4 10" id="KW-0489">Methyltransferase</keyword>
<evidence type="ECO:0000256" key="1">
    <source>
        <dbReference type="ARBA" id="ARBA00005879"/>
    </source>
</evidence>
<dbReference type="InterPro" id="IPR050161">
    <property type="entry name" value="Siro_Cobalamin_biosynth"/>
</dbReference>
<comment type="pathway">
    <text evidence="8">Porphyrin-containing compound metabolism; siroheme biosynthesis; precorrin-2 from uroporphyrinogen III: step 1/1.</text>
</comment>
<dbReference type="FunFam" id="3.40.1010.10:FF:000001">
    <property type="entry name" value="Siroheme synthase"/>
    <property type="match status" value="1"/>
</dbReference>
<dbReference type="SUPFAM" id="SSF53790">
    <property type="entry name" value="Tetrapyrrole methylase"/>
    <property type="match status" value="1"/>
</dbReference>
<keyword evidence="5 10" id="KW-0808">Transferase</keyword>
<comment type="pathway">
    <text evidence="9">Cofactor biosynthesis; adenosylcobalamin biosynthesis; precorrin-2 from uroporphyrinogen III: step 1/1.</text>
</comment>
<dbReference type="PROSITE" id="PS00840">
    <property type="entry name" value="SUMT_2"/>
    <property type="match status" value="1"/>
</dbReference>
<dbReference type="PROSITE" id="PS00839">
    <property type="entry name" value="SUMT_1"/>
    <property type="match status" value="1"/>
</dbReference>
<evidence type="ECO:0000259" key="11">
    <source>
        <dbReference type="Pfam" id="PF00590"/>
    </source>
</evidence>
<dbReference type="CDD" id="cd06578">
    <property type="entry name" value="HemD"/>
    <property type="match status" value="1"/>
</dbReference>
<dbReference type="GO" id="GO:0004851">
    <property type="term" value="F:uroporphyrin-III C-methyltransferase activity"/>
    <property type="evidence" value="ECO:0007669"/>
    <property type="project" value="UniProtKB-EC"/>
</dbReference>
<evidence type="ECO:0000256" key="7">
    <source>
        <dbReference type="ARBA" id="ARBA00023244"/>
    </source>
</evidence>
<keyword evidence="6" id="KW-0949">S-adenosyl-L-methionine</keyword>
<name>A0A9X4RN07_9BACT</name>
<reference evidence="13" key="2">
    <citation type="submission" date="2022-10" db="EMBL/GenBank/DDBJ databases">
        <authorList>
            <person name="Aronson H.S."/>
        </authorList>
    </citation>
    <scope>NUCLEOTIDE SEQUENCE</scope>
    <source>
        <strain evidence="13">RS19-109</strain>
    </source>
</reference>
<evidence type="ECO:0000256" key="6">
    <source>
        <dbReference type="ARBA" id="ARBA00022691"/>
    </source>
</evidence>
<feature type="domain" description="Tetrapyrrole biosynthesis uroporphyrinogen III synthase" evidence="12">
    <location>
        <begin position="278"/>
        <end position="507"/>
    </location>
</feature>
<keyword evidence="14" id="KW-1185">Reference proteome</keyword>
<dbReference type="GO" id="GO:0004852">
    <property type="term" value="F:uroporphyrinogen-III synthase activity"/>
    <property type="evidence" value="ECO:0007669"/>
    <property type="project" value="InterPro"/>
</dbReference>
<dbReference type="GO" id="GO:0032259">
    <property type="term" value="P:methylation"/>
    <property type="evidence" value="ECO:0007669"/>
    <property type="project" value="UniProtKB-KW"/>
</dbReference>
<keyword evidence="3" id="KW-0169">Cobalamin biosynthesis</keyword>
<feature type="domain" description="Tetrapyrrole methylase" evidence="11">
    <location>
        <begin position="15"/>
        <end position="228"/>
    </location>
</feature>
<evidence type="ECO:0000256" key="4">
    <source>
        <dbReference type="ARBA" id="ARBA00022603"/>
    </source>
</evidence>
<proteinExistence type="inferred from homology"/>
<dbReference type="InterPro" id="IPR014776">
    <property type="entry name" value="4pyrrole_Mease_sub2"/>
</dbReference>
<dbReference type="GO" id="GO:0019354">
    <property type="term" value="P:siroheme biosynthetic process"/>
    <property type="evidence" value="ECO:0007669"/>
    <property type="project" value="InterPro"/>
</dbReference>
<dbReference type="EC" id="2.1.1.107" evidence="2"/>
<dbReference type="Pfam" id="PF00590">
    <property type="entry name" value="TP_methylase"/>
    <property type="match status" value="1"/>
</dbReference>
<dbReference type="NCBIfam" id="NF004790">
    <property type="entry name" value="PRK06136.1"/>
    <property type="match status" value="1"/>
</dbReference>
<evidence type="ECO:0000256" key="10">
    <source>
        <dbReference type="RuleBase" id="RU003960"/>
    </source>
</evidence>
<accession>A0A9X4RN07</accession>
<dbReference type="NCBIfam" id="TIGR01469">
    <property type="entry name" value="cobA_cysG_Cterm"/>
    <property type="match status" value="1"/>
</dbReference>
<dbReference type="CDD" id="cd11642">
    <property type="entry name" value="SUMT"/>
    <property type="match status" value="1"/>
</dbReference>
<keyword evidence="7" id="KW-0627">Porphyrin biosynthesis</keyword>
<dbReference type="Proteomes" id="UP001154240">
    <property type="component" value="Unassembled WGS sequence"/>
</dbReference>
<evidence type="ECO:0000313" key="14">
    <source>
        <dbReference type="Proteomes" id="UP001154240"/>
    </source>
</evidence>
<comment type="caution">
    <text evidence="13">The sequence shown here is derived from an EMBL/GenBank/DDBJ whole genome shotgun (WGS) entry which is preliminary data.</text>
</comment>
<gene>
    <name evidence="13" type="primary">cobA</name>
    <name evidence="13" type="ORF">OLX77_11370</name>
</gene>
<evidence type="ECO:0000256" key="9">
    <source>
        <dbReference type="ARBA" id="ARBA00060548"/>
    </source>
</evidence>
<dbReference type="InterPro" id="IPR014777">
    <property type="entry name" value="4pyrrole_Mease_sub1"/>
</dbReference>
<evidence type="ECO:0000256" key="8">
    <source>
        <dbReference type="ARBA" id="ARBA00025705"/>
    </source>
</evidence>
<organism evidence="13 14">
    <name type="scientific">Thiovibrio frasassiensis</name>
    <dbReference type="NCBI Taxonomy" id="2984131"/>
    <lineage>
        <taxon>Bacteria</taxon>
        <taxon>Pseudomonadati</taxon>
        <taxon>Thermodesulfobacteriota</taxon>
        <taxon>Desulfobulbia</taxon>
        <taxon>Desulfobulbales</taxon>
        <taxon>Thiovibrionaceae</taxon>
        <taxon>Thiovibrio</taxon>
    </lineage>
</organism>
<dbReference type="Gene3D" id="3.30.950.10">
    <property type="entry name" value="Methyltransferase, Cobalt-precorrin-4 Transmethylase, Domain 2"/>
    <property type="match status" value="1"/>
</dbReference>
<dbReference type="GO" id="GO:0009236">
    <property type="term" value="P:cobalamin biosynthetic process"/>
    <property type="evidence" value="ECO:0007669"/>
    <property type="project" value="UniProtKB-KW"/>
</dbReference>
<evidence type="ECO:0000313" key="13">
    <source>
        <dbReference type="EMBL" id="MDG4476753.1"/>
    </source>
</evidence>
<dbReference type="Gene3D" id="3.40.1010.10">
    <property type="entry name" value="Cobalt-precorrin-4 Transmethylase, Domain 1"/>
    <property type="match status" value="1"/>
</dbReference>
<dbReference type="InterPro" id="IPR035996">
    <property type="entry name" value="4pyrrol_Methylase_sf"/>
</dbReference>
<dbReference type="AlphaFoldDB" id="A0A9X4RN07"/>
<evidence type="ECO:0000259" key="12">
    <source>
        <dbReference type="Pfam" id="PF02602"/>
    </source>
</evidence>
<evidence type="ECO:0000256" key="3">
    <source>
        <dbReference type="ARBA" id="ARBA00022573"/>
    </source>
</evidence>
<dbReference type="RefSeq" id="WP_307633718.1">
    <property type="nucleotide sequence ID" value="NZ_JAPHEH010000001.1"/>
</dbReference>
<dbReference type="InterPro" id="IPR036108">
    <property type="entry name" value="4pyrrol_syn_uPrphyn_synt_sf"/>
</dbReference>
<dbReference type="InterPro" id="IPR000878">
    <property type="entry name" value="4pyrrol_Mease"/>
</dbReference>
<protein>
    <recommendedName>
        <fullName evidence="2">uroporphyrinogen-III C-methyltransferase</fullName>
        <ecNumber evidence="2">2.1.1.107</ecNumber>
    </recommendedName>
</protein>
<dbReference type="Gene3D" id="3.40.50.10090">
    <property type="match status" value="2"/>
</dbReference>